<sequence>MWSTRSNRGGNTVTCPACGDAVPRSEAREYDKEGNRWERHDKEFEHFCKDCFRELCHQPRGDLESTLANIEADGLSRTEFLTRYLQAVDDPGSADDPSSTDESET</sequence>
<evidence type="ECO:0008006" key="3">
    <source>
        <dbReference type="Google" id="ProtNLM"/>
    </source>
</evidence>
<dbReference type="KEGG" id="hae:halTADL_0665"/>
<dbReference type="STRING" id="1073996.SAMN05444271_1379"/>
<dbReference type="InterPro" id="IPR055984">
    <property type="entry name" value="DUF7562"/>
</dbReference>
<dbReference type="AlphaFoldDB" id="A0A1H6XAW1"/>
<evidence type="ECO:0000313" key="1">
    <source>
        <dbReference type="EMBL" id="SEJ26289.1"/>
    </source>
</evidence>
<dbReference type="Pfam" id="PF24443">
    <property type="entry name" value="DUF7562"/>
    <property type="match status" value="1"/>
</dbReference>
<dbReference type="Proteomes" id="UP000198888">
    <property type="component" value="Unassembled WGS sequence"/>
</dbReference>
<evidence type="ECO:0000313" key="2">
    <source>
        <dbReference type="Proteomes" id="UP000198888"/>
    </source>
</evidence>
<dbReference type="EMBL" id="FNYR01000037">
    <property type="protein sequence ID" value="SEJ26289.1"/>
    <property type="molecule type" value="Genomic_DNA"/>
</dbReference>
<protein>
    <recommendedName>
        <fullName evidence="3">Small CPxCG-related zinc finger protein</fullName>
    </recommendedName>
</protein>
<reference evidence="1 2" key="1">
    <citation type="submission" date="2016-10" db="EMBL/GenBank/DDBJ databases">
        <authorList>
            <person name="de Groot N.N."/>
        </authorList>
    </citation>
    <scope>NUCLEOTIDE SEQUENCE [LARGE SCALE GENOMIC DNA]</scope>
    <source>
        <strain evidence="1 2">DSM 22187</strain>
    </source>
</reference>
<dbReference type="GeneID" id="35001484"/>
<accession>A0A1H6XAW1</accession>
<dbReference type="OrthoDB" id="165365at2157"/>
<keyword evidence="2" id="KW-1185">Reference proteome</keyword>
<gene>
    <name evidence="1" type="ORF">SAMN05444271_1379</name>
</gene>
<organism evidence="1 2">
    <name type="scientific">Halohasta litchfieldiae</name>
    <dbReference type="NCBI Taxonomy" id="1073996"/>
    <lineage>
        <taxon>Archaea</taxon>
        <taxon>Methanobacteriati</taxon>
        <taxon>Methanobacteriota</taxon>
        <taxon>Stenosarchaea group</taxon>
        <taxon>Halobacteria</taxon>
        <taxon>Halobacteriales</taxon>
        <taxon>Haloferacaceae</taxon>
        <taxon>Halohasta</taxon>
    </lineage>
</organism>
<dbReference type="RefSeq" id="WP_089673645.1">
    <property type="nucleotide sequence ID" value="NZ_CP024845.1"/>
</dbReference>
<name>A0A1H6XAW1_9EURY</name>
<proteinExistence type="predicted"/>
<accession>A0A2H4PZC2</accession>